<dbReference type="GO" id="GO:0004523">
    <property type="term" value="F:RNA-DNA hybrid ribonuclease activity"/>
    <property type="evidence" value="ECO:0007669"/>
    <property type="project" value="UniProtKB-EC"/>
</dbReference>
<keyword evidence="5" id="KW-0548">Nucleotidyltransferase</keyword>
<dbReference type="Gene3D" id="3.30.70.270">
    <property type="match status" value="1"/>
</dbReference>
<dbReference type="InterPro" id="IPR043502">
    <property type="entry name" value="DNA/RNA_pol_sf"/>
</dbReference>
<dbReference type="SUPFAM" id="SSF56672">
    <property type="entry name" value="DNA/RNA polymerases"/>
    <property type="match status" value="1"/>
</dbReference>
<dbReference type="EMBL" id="JAROKS010000016">
    <property type="protein sequence ID" value="KAK1794626.1"/>
    <property type="molecule type" value="Genomic_DNA"/>
</dbReference>
<dbReference type="PANTHER" id="PTHR24559">
    <property type="entry name" value="TRANSPOSON TY3-I GAG-POL POLYPROTEIN"/>
    <property type="match status" value="1"/>
</dbReference>
<name>A0AAD9DUP0_9TELE</name>
<evidence type="ECO:0000256" key="3">
    <source>
        <dbReference type="ARBA" id="ARBA00022670"/>
    </source>
</evidence>
<dbReference type="EC" id="3.1.26.4" evidence="2"/>
<dbReference type="InterPro" id="IPR000477">
    <property type="entry name" value="RT_dom"/>
</dbReference>
<keyword evidence="6" id="KW-0540">Nuclease</keyword>
<evidence type="ECO:0000256" key="5">
    <source>
        <dbReference type="ARBA" id="ARBA00022695"/>
    </source>
</evidence>
<evidence type="ECO:0000256" key="6">
    <source>
        <dbReference type="ARBA" id="ARBA00022722"/>
    </source>
</evidence>
<comment type="caution">
    <text evidence="11">The sequence shown here is derived from an EMBL/GenBank/DDBJ whole genome shotgun (WGS) entry which is preliminary data.</text>
</comment>
<organism evidence="11 12">
    <name type="scientific">Electrophorus voltai</name>
    <dbReference type="NCBI Taxonomy" id="2609070"/>
    <lineage>
        <taxon>Eukaryota</taxon>
        <taxon>Metazoa</taxon>
        <taxon>Chordata</taxon>
        <taxon>Craniata</taxon>
        <taxon>Vertebrata</taxon>
        <taxon>Euteleostomi</taxon>
        <taxon>Actinopterygii</taxon>
        <taxon>Neopterygii</taxon>
        <taxon>Teleostei</taxon>
        <taxon>Ostariophysi</taxon>
        <taxon>Gymnotiformes</taxon>
        <taxon>Gymnotoidei</taxon>
        <taxon>Gymnotidae</taxon>
        <taxon>Electrophorus</taxon>
    </lineage>
</organism>
<dbReference type="Proteomes" id="UP001239994">
    <property type="component" value="Unassembled WGS sequence"/>
</dbReference>
<evidence type="ECO:0000256" key="2">
    <source>
        <dbReference type="ARBA" id="ARBA00012180"/>
    </source>
</evidence>
<keyword evidence="12" id="KW-1185">Reference proteome</keyword>
<dbReference type="InterPro" id="IPR043128">
    <property type="entry name" value="Rev_trsase/Diguanyl_cyclase"/>
</dbReference>
<dbReference type="AlphaFoldDB" id="A0AAD9DUP0"/>
<dbReference type="PANTHER" id="PTHR24559:SF440">
    <property type="entry name" value="RIBONUCLEASE H"/>
    <property type="match status" value="1"/>
</dbReference>
<keyword evidence="3" id="KW-0645">Protease</keyword>
<keyword evidence="8" id="KW-0378">Hydrolase</keyword>
<feature type="domain" description="Reverse transcriptase" evidence="10">
    <location>
        <begin position="1"/>
        <end position="118"/>
    </location>
</feature>
<gene>
    <name evidence="11" type="ORF">P4O66_001345</name>
</gene>
<reference evidence="11" key="1">
    <citation type="submission" date="2023-03" db="EMBL/GenBank/DDBJ databases">
        <title>Electrophorus voltai genome.</title>
        <authorList>
            <person name="Bian C."/>
        </authorList>
    </citation>
    <scope>NUCLEOTIDE SEQUENCE</scope>
    <source>
        <strain evidence="11">CB-2022</strain>
        <tissue evidence="11">Muscle</tissue>
    </source>
</reference>
<evidence type="ECO:0000256" key="4">
    <source>
        <dbReference type="ARBA" id="ARBA00022679"/>
    </source>
</evidence>
<evidence type="ECO:0000256" key="1">
    <source>
        <dbReference type="ARBA" id="ARBA00010879"/>
    </source>
</evidence>
<dbReference type="CDD" id="cd01647">
    <property type="entry name" value="RT_LTR"/>
    <property type="match status" value="1"/>
</dbReference>
<dbReference type="InterPro" id="IPR053134">
    <property type="entry name" value="RNA-dir_DNA_polymerase"/>
</dbReference>
<keyword evidence="7" id="KW-0255">Endonuclease</keyword>
<evidence type="ECO:0000313" key="11">
    <source>
        <dbReference type="EMBL" id="KAK1794626.1"/>
    </source>
</evidence>
<evidence type="ECO:0000313" key="12">
    <source>
        <dbReference type="Proteomes" id="UP001239994"/>
    </source>
</evidence>
<proteinExistence type="inferred from homology"/>
<evidence type="ECO:0000256" key="7">
    <source>
        <dbReference type="ARBA" id="ARBA00022759"/>
    </source>
</evidence>
<keyword evidence="9" id="KW-0695">RNA-directed DNA polymerase</keyword>
<evidence type="ECO:0000256" key="8">
    <source>
        <dbReference type="ARBA" id="ARBA00022801"/>
    </source>
</evidence>
<dbReference type="GO" id="GO:0008233">
    <property type="term" value="F:peptidase activity"/>
    <property type="evidence" value="ECO:0007669"/>
    <property type="project" value="UniProtKB-KW"/>
</dbReference>
<accession>A0AAD9DUP0</accession>
<evidence type="ECO:0000256" key="9">
    <source>
        <dbReference type="ARBA" id="ARBA00022918"/>
    </source>
</evidence>
<dbReference type="Gene3D" id="3.10.10.10">
    <property type="entry name" value="HIV Type 1 Reverse Transcriptase, subunit A, domain 1"/>
    <property type="match status" value="1"/>
</dbReference>
<comment type="similarity">
    <text evidence="1">Belongs to the beta type-B retroviral polymerase family. HERV class-II K(HML-2) pol subfamily.</text>
</comment>
<sequence length="118" mass="14002">MTSAFEALQQASIFTRLDLRSAYNLVRIREGDEWKTAFVTHSGHYEYLVMPFGLMNAPAVFQWYSNEVLREALDRYVFVYLDDILIYSQMVDKHVMLGNRHFLLWIQAHMSHKVKRVD</sequence>
<dbReference type="PROSITE" id="PS50878">
    <property type="entry name" value="RT_POL"/>
    <property type="match status" value="1"/>
</dbReference>
<protein>
    <recommendedName>
        <fullName evidence="2">ribonuclease H</fullName>
        <ecNumber evidence="2">3.1.26.4</ecNumber>
    </recommendedName>
</protein>
<keyword evidence="4" id="KW-0808">Transferase</keyword>
<dbReference type="Pfam" id="PF00078">
    <property type="entry name" value="RVT_1"/>
    <property type="match status" value="1"/>
</dbReference>
<dbReference type="GO" id="GO:0003964">
    <property type="term" value="F:RNA-directed DNA polymerase activity"/>
    <property type="evidence" value="ECO:0007669"/>
    <property type="project" value="UniProtKB-KW"/>
</dbReference>
<dbReference type="FunFam" id="3.10.10.10:FF:000007">
    <property type="entry name" value="Retrovirus-related Pol polyprotein from transposon 17.6-like Protein"/>
    <property type="match status" value="1"/>
</dbReference>
<dbReference type="GO" id="GO:0006508">
    <property type="term" value="P:proteolysis"/>
    <property type="evidence" value="ECO:0007669"/>
    <property type="project" value="UniProtKB-KW"/>
</dbReference>
<evidence type="ECO:0000259" key="10">
    <source>
        <dbReference type="PROSITE" id="PS50878"/>
    </source>
</evidence>